<evidence type="ECO:0000313" key="1">
    <source>
        <dbReference type="EMBL" id="MBB2886113.1"/>
    </source>
</evidence>
<name>A0ACC5MBR1_9PSED</name>
<gene>
    <name evidence="1" type="ORF">FHR69_001979</name>
</gene>
<comment type="caution">
    <text evidence="1">The sequence shown here is derived from an EMBL/GenBank/DDBJ whole genome shotgun (WGS) entry which is preliminary data.</text>
</comment>
<keyword evidence="2" id="KW-1185">Reference proteome</keyword>
<dbReference type="Proteomes" id="UP000589818">
    <property type="component" value="Unassembled WGS sequence"/>
</dbReference>
<proteinExistence type="predicted"/>
<dbReference type="EMBL" id="JACHVR010000001">
    <property type="protein sequence ID" value="MBB2886113.1"/>
    <property type="molecule type" value="Genomic_DNA"/>
</dbReference>
<reference evidence="1" key="1">
    <citation type="submission" date="2020-08" db="EMBL/GenBank/DDBJ databases">
        <title>Plant associated metagenomes--Microbial community diversity and host control of community assembly across model and emerging plant ecological genomics systems.</title>
        <authorList>
            <person name="Dangl J."/>
        </authorList>
    </citation>
    <scope>NUCLEOTIDE SEQUENCE</scope>
    <source>
        <strain evidence="1">KD5</strain>
    </source>
</reference>
<accession>A0ACC5MBR1</accession>
<protein>
    <submittedName>
        <fullName evidence="1">Uncharacterized protein</fullName>
    </submittedName>
</protein>
<sequence>MNRVRGLPVAFFKSVLTWYDNSCLIRSAQALPSEVHRADREADCGKSFPAIKDGL</sequence>
<organism evidence="1 2">
    <name type="scientific">Pseudomonas umsongensis</name>
    <dbReference type="NCBI Taxonomy" id="198618"/>
    <lineage>
        <taxon>Bacteria</taxon>
        <taxon>Pseudomonadati</taxon>
        <taxon>Pseudomonadota</taxon>
        <taxon>Gammaproteobacteria</taxon>
        <taxon>Pseudomonadales</taxon>
        <taxon>Pseudomonadaceae</taxon>
        <taxon>Pseudomonas</taxon>
    </lineage>
</organism>
<evidence type="ECO:0000313" key="2">
    <source>
        <dbReference type="Proteomes" id="UP000589818"/>
    </source>
</evidence>